<dbReference type="RefSeq" id="WP_099170177.1">
    <property type="nucleotide sequence ID" value="NZ_WKED01000023.1"/>
</dbReference>
<dbReference type="PRINTS" id="PR00313">
    <property type="entry name" value="CABNDNGRPT"/>
</dbReference>
<accession>A0ABS9F934</accession>
<dbReference type="PANTHER" id="PTHR38340">
    <property type="entry name" value="S-LAYER PROTEIN"/>
    <property type="match status" value="1"/>
</dbReference>
<dbReference type="Gene3D" id="2.150.10.10">
    <property type="entry name" value="Serralysin-like metalloprotease, C-terminal"/>
    <property type="match status" value="1"/>
</dbReference>
<feature type="region of interest" description="Disordered" evidence="4">
    <location>
        <begin position="456"/>
        <end position="505"/>
    </location>
</feature>
<dbReference type="Proteomes" id="UP000814003">
    <property type="component" value="Unassembled WGS sequence"/>
</dbReference>
<keyword evidence="2" id="KW-0964">Secreted</keyword>
<keyword evidence="6" id="KW-1185">Reference proteome</keyword>
<dbReference type="InterPro" id="IPR028208">
    <property type="entry name" value="Effector_pro_NleD-like"/>
</dbReference>
<dbReference type="EMBL" id="WKED01000023">
    <property type="protein sequence ID" value="MCF5108063.1"/>
    <property type="molecule type" value="Genomic_DNA"/>
</dbReference>
<feature type="compositionally biased region" description="Pro residues" evidence="4">
    <location>
        <begin position="7"/>
        <end position="17"/>
    </location>
</feature>
<gene>
    <name evidence="5" type="ORF">GIW56_14555</name>
</gene>
<evidence type="ECO:0000256" key="1">
    <source>
        <dbReference type="ARBA" id="ARBA00004613"/>
    </source>
</evidence>
<evidence type="ECO:0000256" key="2">
    <source>
        <dbReference type="ARBA" id="ARBA00022525"/>
    </source>
</evidence>
<comment type="subcellular location">
    <subcellularLocation>
        <location evidence="1">Secreted</location>
    </subcellularLocation>
</comment>
<dbReference type="PANTHER" id="PTHR38340:SF1">
    <property type="entry name" value="S-LAYER PROTEIN"/>
    <property type="match status" value="1"/>
</dbReference>
<comment type="caution">
    <text evidence="5">The sequence shown here is derived from an EMBL/GenBank/DDBJ whole genome shotgun (WGS) entry which is preliminary data.</text>
</comment>
<feature type="region of interest" description="Disordered" evidence="4">
    <location>
        <begin position="1"/>
        <end position="21"/>
    </location>
</feature>
<protein>
    <submittedName>
        <fullName evidence="5">Hemolysin</fullName>
    </submittedName>
</protein>
<sequence>MNILPSPSTPPTPPPAANTPKIQEGLRYLTPLVDDGNANIQHLSDYKTDPQGKLVPNASRVLITTADRADTINITIGADQQLNARINGKDYKLPLNANNDVHSLRIQTQGGNDRITVDKNINIEMHIDGGDGDDYIEANGRTGSVLGGKGNDYIRLGTGHMVALGGDGDDIMIAGTGNSTMLGQKGNDKLYADYPAPKTNLRQVYLNGGQGNDELYAGTGKTILNGGPGNDKHVGYRQTTFYTGAGQDTVHSYDVQDRIYAKKTDTIHKPAQVNTTHVEYNSNAGKKGLKIEGTPEFTEQTEDYLEQLRGSPVGQKVLQEMDRLAEKNGTHVTISRSPLFEANTYSQSNSVGEIPRASRLPEHEFLPEYGHITNGVAGSKAVDGVIGFLPEHFTKAFDTSPLIAMDHETIHAIVFAEGKGIAGDKPIFDKEGKPVMFQGAQLRVKNAEYQAVGLPTKTRPFDFDNDPSTPPTTTNTSPFTENALREEMGVPLRDRYAEEEPPLIG</sequence>
<evidence type="ECO:0000256" key="3">
    <source>
        <dbReference type="ARBA" id="ARBA00022837"/>
    </source>
</evidence>
<dbReference type="InterPro" id="IPR001343">
    <property type="entry name" value="Hemolysn_Ca-bd"/>
</dbReference>
<evidence type="ECO:0000256" key="4">
    <source>
        <dbReference type="SAM" id="MobiDB-lite"/>
    </source>
</evidence>
<dbReference type="SUPFAM" id="SSF51120">
    <property type="entry name" value="beta-Roll"/>
    <property type="match status" value="1"/>
</dbReference>
<keyword evidence="3" id="KW-0106">Calcium</keyword>
<evidence type="ECO:0000313" key="5">
    <source>
        <dbReference type="EMBL" id="MCF5108063.1"/>
    </source>
</evidence>
<evidence type="ECO:0000313" key="6">
    <source>
        <dbReference type="Proteomes" id="UP000814003"/>
    </source>
</evidence>
<feature type="compositionally biased region" description="Basic and acidic residues" evidence="4">
    <location>
        <begin position="483"/>
        <end position="498"/>
    </location>
</feature>
<feature type="compositionally biased region" description="Low complexity" evidence="4">
    <location>
        <begin position="471"/>
        <end position="480"/>
    </location>
</feature>
<organism evidence="5 6">
    <name type="scientific">Pseudomonas gessardii</name>
    <dbReference type="NCBI Taxonomy" id="78544"/>
    <lineage>
        <taxon>Bacteria</taxon>
        <taxon>Pseudomonadati</taxon>
        <taxon>Pseudomonadota</taxon>
        <taxon>Gammaproteobacteria</taxon>
        <taxon>Pseudomonadales</taxon>
        <taxon>Pseudomonadaceae</taxon>
        <taxon>Pseudomonas</taxon>
    </lineage>
</organism>
<proteinExistence type="predicted"/>
<dbReference type="Pfam" id="PF00353">
    <property type="entry name" value="HemolysinCabind"/>
    <property type="match status" value="2"/>
</dbReference>
<dbReference type="InterPro" id="IPR011049">
    <property type="entry name" value="Serralysin-like_metalloprot_C"/>
</dbReference>
<name>A0ABS9F934_9PSED</name>
<dbReference type="InterPro" id="IPR050557">
    <property type="entry name" value="RTX_toxin/Mannuronan_C5-epim"/>
</dbReference>
<reference evidence="5 6" key="1">
    <citation type="submission" date="2019-11" db="EMBL/GenBank/DDBJ databases">
        <title>Epiphytic Pseudomonas syringae from cherry orchards.</title>
        <authorList>
            <person name="Hulin M.T."/>
        </authorList>
    </citation>
    <scope>NUCLEOTIDE SEQUENCE [LARGE SCALE GENOMIC DNA]</scope>
    <source>
        <strain evidence="5 6">PA-6-5B</strain>
    </source>
</reference>
<dbReference type="Pfam" id="PF14891">
    <property type="entry name" value="Peptidase_M91"/>
    <property type="match status" value="1"/>
</dbReference>